<dbReference type="PANTHER" id="PTHR32285:SF58">
    <property type="entry name" value="PROTEIN TRICHOME BIREFRINGENCE-LIKE 41"/>
    <property type="match status" value="1"/>
</dbReference>
<dbReference type="AlphaFoldDB" id="A0A484KKA4"/>
<dbReference type="InterPro" id="IPR026057">
    <property type="entry name" value="TBL_C"/>
</dbReference>
<keyword evidence="5" id="KW-1185">Reference proteome</keyword>
<accession>A0A484KKA4</accession>
<feature type="domain" description="Trichome birefringence-like C-terminal" evidence="3">
    <location>
        <begin position="5"/>
        <end position="133"/>
    </location>
</feature>
<protein>
    <recommendedName>
        <fullName evidence="3">Trichome birefringence-like C-terminal domain-containing protein</fullName>
    </recommendedName>
</protein>
<evidence type="ECO:0000313" key="4">
    <source>
        <dbReference type="EMBL" id="VFQ64354.1"/>
    </source>
</evidence>
<keyword evidence="2" id="KW-0812">Transmembrane</keyword>
<evidence type="ECO:0000313" key="5">
    <source>
        <dbReference type="Proteomes" id="UP000595140"/>
    </source>
</evidence>
<sequence>MLDRTVYLVDVVREEKGRILKLDSIEGGKIWSGIDMLIFNTWHWWNRRGISQPWDYIKVGDHYYRDMDRMVAFEKALNTWANWVDENINPSKTMYMLAGSGTDWDEPGAKSCIGQKEPLSGSKYPGALPPALTVLKKIAVPEMASVHLSELLDLGVGMVVAAIGSMGWSSRCVELILLVVLVFLPLTIFHWLAPSSFCSAFLLLPEFAFPGIIRSLSPILRCTELGKAPEVLQVVSEPRSRVRFPAGAIAEGEIVGHVCSNYPVVEAMWAKSQSNVVGACVLNAL</sequence>
<dbReference type="InterPro" id="IPR029962">
    <property type="entry name" value="TBL"/>
</dbReference>
<evidence type="ECO:0000256" key="1">
    <source>
        <dbReference type="ARBA" id="ARBA00007727"/>
    </source>
</evidence>
<name>A0A484KKA4_9ASTE</name>
<keyword evidence="2" id="KW-0472">Membrane</keyword>
<comment type="similarity">
    <text evidence="1">Belongs to the PC-esterase family. TBL subfamily.</text>
</comment>
<dbReference type="EMBL" id="OOIL02000403">
    <property type="protein sequence ID" value="VFQ64354.1"/>
    <property type="molecule type" value="Genomic_DNA"/>
</dbReference>
<dbReference type="Proteomes" id="UP000595140">
    <property type="component" value="Unassembled WGS sequence"/>
</dbReference>
<gene>
    <name evidence="4" type="ORF">CCAM_LOCUS6130</name>
</gene>
<organism evidence="4 5">
    <name type="scientific">Cuscuta campestris</name>
    <dbReference type="NCBI Taxonomy" id="132261"/>
    <lineage>
        <taxon>Eukaryota</taxon>
        <taxon>Viridiplantae</taxon>
        <taxon>Streptophyta</taxon>
        <taxon>Embryophyta</taxon>
        <taxon>Tracheophyta</taxon>
        <taxon>Spermatophyta</taxon>
        <taxon>Magnoliopsida</taxon>
        <taxon>eudicotyledons</taxon>
        <taxon>Gunneridae</taxon>
        <taxon>Pentapetalae</taxon>
        <taxon>asterids</taxon>
        <taxon>lamiids</taxon>
        <taxon>Solanales</taxon>
        <taxon>Convolvulaceae</taxon>
        <taxon>Cuscuteae</taxon>
        <taxon>Cuscuta</taxon>
        <taxon>Cuscuta subgen. Grammica</taxon>
        <taxon>Cuscuta sect. Cleistogrammica</taxon>
    </lineage>
</organism>
<keyword evidence="2" id="KW-1133">Transmembrane helix</keyword>
<dbReference type="OrthoDB" id="630188at2759"/>
<feature type="transmembrane region" description="Helical" evidence="2">
    <location>
        <begin position="175"/>
        <end position="204"/>
    </location>
</feature>
<reference evidence="4 5" key="1">
    <citation type="submission" date="2018-04" db="EMBL/GenBank/DDBJ databases">
        <authorList>
            <person name="Vogel A."/>
        </authorList>
    </citation>
    <scope>NUCLEOTIDE SEQUENCE [LARGE SCALE GENOMIC DNA]</scope>
</reference>
<evidence type="ECO:0000256" key="2">
    <source>
        <dbReference type="SAM" id="Phobius"/>
    </source>
</evidence>
<proteinExistence type="inferred from homology"/>
<dbReference type="PANTHER" id="PTHR32285">
    <property type="entry name" value="PROTEIN TRICHOME BIREFRINGENCE-LIKE 9-RELATED"/>
    <property type="match status" value="1"/>
</dbReference>
<dbReference type="GO" id="GO:0005794">
    <property type="term" value="C:Golgi apparatus"/>
    <property type="evidence" value="ECO:0007669"/>
    <property type="project" value="TreeGrafter"/>
</dbReference>
<evidence type="ECO:0000259" key="3">
    <source>
        <dbReference type="Pfam" id="PF13839"/>
    </source>
</evidence>
<dbReference type="GO" id="GO:0016413">
    <property type="term" value="F:O-acetyltransferase activity"/>
    <property type="evidence" value="ECO:0007669"/>
    <property type="project" value="InterPro"/>
</dbReference>
<dbReference type="Pfam" id="PF13839">
    <property type="entry name" value="PC-Esterase"/>
    <property type="match status" value="1"/>
</dbReference>